<accession>A0A9N9XVA1</accession>
<protein>
    <submittedName>
        <fullName evidence="2">Uncharacterized protein</fullName>
    </submittedName>
</protein>
<evidence type="ECO:0000256" key="1">
    <source>
        <dbReference type="SAM" id="MobiDB-lite"/>
    </source>
</evidence>
<evidence type="ECO:0000313" key="2">
    <source>
        <dbReference type="EMBL" id="CAG9975131.1"/>
    </source>
</evidence>
<feature type="region of interest" description="Disordered" evidence="1">
    <location>
        <begin position="23"/>
        <end position="47"/>
    </location>
</feature>
<evidence type="ECO:0000313" key="3">
    <source>
        <dbReference type="Proteomes" id="UP000754883"/>
    </source>
</evidence>
<organism evidence="2 3">
    <name type="scientific">Clonostachys byssicola</name>
    <dbReference type="NCBI Taxonomy" id="160290"/>
    <lineage>
        <taxon>Eukaryota</taxon>
        <taxon>Fungi</taxon>
        <taxon>Dikarya</taxon>
        <taxon>Ascomycota</taxon>
        <taxon>Pezizomycotina</taxon>
        <taxon>Sordariomycetes</taxon>
        <taxon>Hypocreomycetidae</taxon>
        <taxon>Hypocreales</taxon>
        <taxon>Bionectriaceae</taxon>
        <taxon>Clonostachys</taxon>
    </lineage>
</organism>
<reference evidence="2 3" key="2">
    <citation type="submission" date="2021-10" db="EMBL/GenBank/DDBJ databases">
        <authorList>
            <person name="Piombo E."/>
        </authorList>
    </citation>
    <scope>NUCLEOTIDE SEQUENCE [LARGE SCALE GENOMIC DNA]</scope>
</reference>
<name>A0A9N9XVA1_9HYPO</name>
<dbReference type="Proteomes" id="UP000754883">
    <property type="component" value="Unassembled WGS sequence"/>
</dbReference>
<reference evidence="3" key="1">
    <citation type="submission" date="2019-06" db="EMBL/GenBank/DDBJ databases">
        <authorList>
            <person name="Broberg M."/>
        </authorList>
    </citation>
    <scope>NUCLEOTIDE SEQUENCE [LARGE SCALE GENOMIC DNA]</scope>
</reference>
<keyword evidence="3" id="KW-1185">Reference proteome</keyword>
<dbReference type="EMBL" id="CABFNO020001255">
    <property type="protein sequence ID" value="CAG9975131.1"/>
    <property type="molecule type" value="Genomic_DNA"/>
</dbReference>
<gene>
    <name evidence="2" type="ORF">CBYS24578_00015504</name>
</gene>
<proteinExistence type="predicted"/>
<comment type="caution">
    <text evidence="2">The sequence shown here is derived from an EMBL/GenBank/DDBJ whole genome shotgun (WGS) entry which is preliminary data.</text>
</comment>
<sequence length="101" mass="10423">MAEEITVPGDLICLIDSGDGFGPPLSKRPGGSMLLNGAGDDTGGADVEELPNPQTLEIDMESFSQSVILHSSAVEASRAFIAGLKTFNPFPGDQEGLVGFA</sequence>
<dbReference type="AlphaFoldDB" id="A0A9N9XVA1"/>